<dbReference type="GO" id="GO:0003677">
    <property type="term" value="F:DNA binding"/>
    <property type="evidence" value="ECO:0007669"/>
    <property type="project" value="UniProtKB-UniRule"/>
</dbReference>
<organism evidence="7 8">
    <name type="scientific">Danio rerio</name>
    <name type="common">Zebrafish</name>
    <name type="synonym">Brachydanio rerio</name>
    <dbReference type="NCBI Taxonomy" id="7955"/>
    <lineage>
        <taxon>Eukaryota</taxon>
        <taxon>Metazoa</taxon>
        <taxon>Chordata</taxon>
        <taxon>Craniata</taxon>
        <taxon>Vertebrata</taxon>
        <taxon>Euteleostomi</taxon>
        <taxon>Actinopterygii</taxon>
        <taxon>Neopterygii</taxon>
        <taxon>Teleostei</taxon>
        <taxon>Ostariophysi</taxon>
        <taxon>Cypriniformes</taxon>
        <taxon>Danionidae</taxon>
        <taxon>Danioninae</taxon>
        <taxon>Danio</taxon>
    </lineage>
</organism>
<sequence>MSCCAVGCRNRLSHNKKLKFYRIPSAHTAFNANRRRLWLAAIKRVDWSEEKIKNARLCSAHFISGEASLDYDSPDFAPSVFSHTTQRELNKGNAKLERFKRKRKRDENTCRPPGLQPSKGITNEVAAGTSLSADACRIEPEHSVTIKEIYSQGDIHHLEHDYCSVPETTTADNGPDPVKELREEVERLRRQVEEMSVSQTFCLGRFAASDDDIKFYTRFTTCSHLMAFWKLIEPASNNMIRVSRVRAATMKHEDGMTDGALDRSLQPIDEFFLFMVHLSVGLTLRDLGHRFNIHESTVSQIITTWANFLYTVLGSLRIWMSAEAVKAHLPNQFQDYPDTRVLIHCTELRCQTPLFKSEDFSYKSHRSFKGLIGMAPHGAVTFVSSLFAASVSDTELFKQSGIMSLLKPEMAIMFDNSLLVDECVPCKVYRPAYLLEEQISADEEEIQLRVHIEGLVHRVKQHKLLDTVIPLFVTGSINQIYTVACLLVNYQNGPLVEGWAED</sequence>
<evidence type="ECO:0000313" key="7">
    <source>
        <dbReference type="Proteomes" id="UP000000437"/>
    </source>
</evidence>
<dbReference type="Pfam" id="PF13359">
    <property type="entry name" value="DDE_Tnp_4"/>
    <property type="match status" value="1"/>
</dbReference>
<dbReference type="SMART" id="SM00980">
    <property type="entry name" value="THAP"/>
    <property type="match status" value="1"/>
</dbReference>
<dbReference type="AlphaFoldDB" id="A0A8N7TEB6"/>
<keyword evidence="7" id="KW-1185">Reference proteome</keyword>
<dbReference type="PROSITE" id="PS50950">
    <property type="entry name" value="ZF_THAP"/>
    <property type="match status" value="1"/>
</dbReference>
<dbReference type="PANTHER" id="PTHR23080">
    <property type="entry name" value="THAP DOMAIN PROTEIN"/>
    <property type="match status" value="1"/>
</dbReference>
<dbReference type="InterPro" id="IPR027806">
    <property type="entry name" value="HARBI1_dom"/>
</dbReference>
<dbReference type="Proteomes" id="UP000000437">
    <property type="component" value="Chromosome 2"/>
</dbReference>
<proteinExistence type="predicted"/>
<dbReference type="PANTHER" id="PTHR23080:SF133">
    <property type="entry name" value="SI:CH211-262I1.5-RELATED"/>
    <property type="match status" value="1"/>
</dbReference>
<evidence type="ECO:0000256" key="4">
    <source>
        <dbReference type="ARBA" id="ARBA00022833"/>
    </source>
</evidence>
<dbReference type="GO" id="GO:0008270">
    <property type="term" value="F:zinc ion binding"/>
    <property type="evidence" value="ECO:0007669"/>
    <property type="project" value="UniProtKB-KW"/>
</dbReference>
<evidence type="ECO:0000256" key="2">
    <source>
        <dbReference type="ARBA" id="ARBA00022723"/>
    </source>
</evidence>
<comment type="cofactor">
    <cofactor evidence="1">
        <name>a divalent metal cation</name>
        <dbReference type="ChEBI" id="CHEBI:60240"/>
    </cofactor>
</comment>
<dbReference type="Pfam" id="PF05485">
    <property type="entry name" value="THAP"/>
    <property type="match status" value="1"/>
</dbReference>
<keyword evidence="3 6" id="KW-0863">Zinc-finger</keyword>
<keyword evidence="4" id="KW-0862">Zinc</keyword>
<evidence type="ECO:0000256" key="3">
    <source>
        <dbReference type="ARBA" id="ARBA00022771"/>
    </source>
</evidence>
<dbReference type="InterPro" id="IPR006612">
    <property type="entry name" value="THAP_Znf"/>
</dbReference>
<accession>A0A8N7TEB6</accession>
<evidence type="ECO:0000256" key="6">
    <source>
        <dbReference type="PROSITE-ProRule" id="PRU00309"/>
    </source>
</evidence>
<dbReference type="OrthoDB" id="10020990at2759"/>
<evidence type="ECO:0000313" key="8">
    <source>
        <dbReference type="RefSeq" id="XP_695016.3"/>
    </source>
</evidence>
<evidence type="ECO:0000256" key="1">
    <source>
        <dbReference type="ARBA" id="ARBA00001968"/>
    </source>
</evidence>
<protein>
    <submittedName>
        <fullName evidence="8">Uncharacterized protein isoform X1</fullName>
    </submittedName>
</protein>
<name>A0A8N7TEB6_DANRE</name>
<reference evidence="8" key="1">
    <citation type="submission" date="2025-08" db="UniProtKB">
        <authorList>
            <consortium name="RefSeq"/>
        </authorList>
    </citation>
    <scope>IDENTIFICATION</scope>
    <source>
        <strain evidence="8">Tuebingen</strain>
        <tissue evidence="8">Fibroblasts and whole tissue</tissue>
    </source>
</reference>
<dbReference type="InterPro" id="IPR027805">
    <property type="entry name" value="Transposase_HTH_dom"/>
</dbReference>
<dbReference type="Pfam" id="PF13613">
    <property type="entry name" value="HTH_Tnp_4"/>
    <property type="match status" value="1"/>
</dbReference>
<keyword evidence="5 6" id="KW-0238">DNA-binding</keyword>
<evidence type="ECO:0000256" key="5">
    <source>
        <dbReference type="ARBA" id="ARBA00023125"/>
    </source>
</evidence>
<keyword evidence="2" id="KW-0479">Metal-binding</keyword>
<gene>
    <name evidence="8" type="primary">LOC566646</name>
</gene>
<dbReference type="RefSeq" id="XP_695016.3">
    <property type="nucleotide sequence ID" value="XM_689924.10"/>
</dbReference>
<dbReference type="GeneID" id="566646"/>
<dbReference type="SUPFAM" id="SSF57716">
    <property type="entry name" value="Glucocorticoid receptor-like (DNA-binding domain)"/>
    <property type="match status" value="1"/>
</dbReference>